<protein>
    <recommendedName>
        <fullName evidence="5">Neutral ceramidase</fullName>
        <ecNumber evidence="5">3.5.1.23</ecNumber>
    </recommendedName>
</protein>
<feature type="domain" description="Neutral/alkaline non-lysosomal ceramidase N-terminal" evidence="7">
    <location>
        <begin position="140"/>
        <end position="527"/>
    </location>
</feature>
<organism evidence="9 10">
    <name type="scientific">Ascosphaera apis ARSEF 7405</name>
    <dbReference type="NCBI Taxonomy" id="392613"/>
    <lineage>
        <taxon>Eukaryota</taxon>
        <taxon>Fungi</taxon>
        <taxon>Dikarya</taxon>
        <taxon>Ascomycota</taxon>
        <taxon>Pezizomycotina</taxon>
        <taxon>Eurotiomycetes</taxon>
        <taxon>Eurotiomycetidae</taxon>
        <taxon>Onygenales</taxon>
        <taxon>Ascosphaeraceae</taxon>
        <taxon>Ascosphaera</taxon>
    </lineage>
</organism>
<dbReference type="OrthoDB" id="191371at2759"/>
<dbReference type="Gene3D" id="2.60.40.2300">
    <property type="entry name" value="Neutral/alkaline non-lysosomal ceramidase, C-terminal domain"/>
    <property type="match status" value="1"/>
</dbReference>
<dbReference type="GO" id="GO:0046512">
    <property type="term" value="P:sphingosine biosynthetic process"/>
    <property type="evidence" value="ECO:0007669"/>
    <property type="project" value="TreeGrafter"/>
</dbReference>
<evidence type="ECO:0000259" key="8">
    <source>
        <dbReference type="Pfam" id="PF17048"/>
    </source>
</evidence>
<proteinExistence type="inferred from homology"/>
<feature type="domain" description="Neutral/alkaline non-lysosomal ceramidase C-terminal" evidence="8">
    <location>
        <begin position="535"/>
        <end position="705"/>
    </location>
</feature>
<comment type="caution">
    <text evidence="9">The sequence shown here is derived from an EMBL/GenBank/DDBJ whole genome shotgun (WGS) entry which is preliminary data.</text>
</comment>
<dbReference type="Proteomes" id="UP000242877">
    <property type="component" value="Unassembled WGS sequence"/>
</dbReference>
<evidence type="ECO:0000259" key="7">
    <source>
        <dbReference type="Pfam" id="PF04734"/>
    </source>
</evidence>
<feature type="binding site" evidence="4">
    <location>
        <position position="459"/>
    </location>
    <ligand>
        <name>Zn(2+)</name>
        <dbReference type="ChEBI" id="CHEBI:29105"/>
    </ligand>
</feature>
<keyword evidence="4" id="KW-0862">Zinc</keyword>
<dbReference type="AlphaFoldDB" id="A0A162IPM7"/>
<feature type="binding site" evidence="4">
    <location>
        <position position="499"/>
    </location>
    <ligand>
        <name>Zn(2+)</name>
        <dbReference type="ChEBI" id="CHEBI:29105"/>
    </ligand>
</feature>
<keyword evidence="4" id="KW-0479">Metal-binding</keyword>
<keyword evidence="6" id="KW-0472">Membrane</keyword>
<evidence type="ECO:0000256" key="4">
    <source>
        <dbReference type="PIRSR" id="PIRSR606823-2"/>
    </source>
</evidence>
<comment type="cofactor">
    <cofactor evidence="4">
        <name>Zn(2+)</name>
        <dbReference type="ChEBI" id="CHEBI:29105"/>
    </cofactor>
    <text evidence="4">Binds 1 zinc ion per subunit.</text>
</comment>
<evidence type="ECO:0000256" key="1">
    <source>
        <dbReference type="ARBA" id="ARBA00009835"/>
    </source>
</evidence>
<sequence>MGRLYTLTSLVGMFALIGTILSILVGYVEPSSHWGLTVKRYEPLFGMHKTRSADDVYLAGAGKADITGPVVELNMMGYAMLQQIGTGLRQRLHARAFIYGDPDDEANRLCYLVLDNCMGDTAIRDGILKGLAASGGDYAKRAHDNLALSRLTVGTTETTDGNTNRSPWAYLGNPEEERQQYDYDVDKTMTLLRADRVSDNKTTSVLNWYPVHGTSLYNNNTLIAADNKGVAAWLFERSIANDTRFASNFVSGFSQANVGDTSPNVLGAFCEDGSNQKCSFVDSTCGGKNEACHGRGPYFRQKDNGARSCFEIGRRQYAAAKKIYDTLEQGGTSILGKTVASFHTFQDFTNWSFTSPLTGKKVKTCSPAIGYAFAGGTTDGPGAFDFTQNVSSPANDNPLWHIARNILHDPSKDQVECQGKKTVLFDLGSMNFPYAWGANIVDLQMMRIGQLFIIVSSGEATTMAGRRWKKAIAEEAKSKLQVKDPVVVLGGPANSYVHYITTPEEYDRQRYEGGATIHGPHSLDGHIKGTLEHLSSLADMSKSAAVPYGPKPPINTNNSLDFITKVVFDNPPLGKSFGDVVTKPDDQTYKPGDTVRTTFVGANPRNNLRLEGSFGSLKYKNPNGEWETVRSDKDWTLTYQWKRTNSVLGTSEVTLEWQVDDDFYQVGNPKSLKSGTYRMHYYGDAKHPITQKINAFEGVGPTFNIEI</sequence>
<dbReference type="GO" id="GO:0017040">
    <property type="term" value="F:N-acylsphingosine amidohydrolase activity"/>
    <property type="evidence" value="ECO:0007669"/>
    <property type="project" value="UniProtKB-UniRule"/>
</dbReference>
<keyword evidence="2 5" id="KW-0378">Hydrolase</keyword>
<dbReference type="PANTHER" id="PTHR12670:SF1">
    <property type="entry name" value="NEUTRAL CERAMIDASE"/>
    <property type="match status" value="1"/>
</dbReference>
<accession>A0A162IPM7</accession>
<reference evidence="9 10" key="1">
    <citation type="journal article" date="2016" name="Genome Biol. Evol.">
        <title>Divergent and convergent evolution of fungal pathogenicity.</title>
        <authorList>
            <person name="Shang Y."/>
            <person name="Xiao G."/>
            <person name="Zheng P."/>
            <person name="Cen K."/>
            <person name="Zhan S."/>
            <person name="Wang C."/>
        </authorList>
    </citation>
    <scope>NUCLEOTIDE SEQUENCE [LARGE SCALE GENOMIC DNA]</scope>
    <source>
        <strain evidence="9 10">ARSEF 7405</strain>
    </source>
</reference>
<dbReference type="GO" id="GO:0005576">
    <property type="term" value="C:extracellular region"/>
    <property type="evidence" value="ECO:0007669"/>
    <property type="project" value="TreeGrafter"/>
</dbReference>
<evidence type="ECO:0000256" key="3">
    <source>
        <dbReference type="PIRSR" id="PIRSR606823-1"/>
    </source>
</evidence>
<dbReference type="GO" id="GO:0046872">
    <property type="term" value="F:metal ion binding"/>
    <property type="evidence" value="ECO:0007669"/>
    <property type="project" value="UniProtKB-KW"/>
</dbReference>
<dbReference type="InterPro" id="IPR038445">
    <property type="entry name" value="NCDase_C_sf"/>
</dbReference>
<dbReference type="Pfam" id="PF17048">
    <property type="entry name" value="Ceramidse_alk_C"/>
    <property type="match status" value="1"/>
</dbReference>
<feature type="domain" description="Neutral/alkaline non-lysosomal ceramidase N-terminal" evidence="7">
    <location>
        <begin position="57"/>
        <end position="134"/>
    </location>
</feature>
<evidence type="ECO:0000256" key="2">
    <source>
        <dbReference type="ARBA" id="ARBA00022801"/>
    </source>
</evidence>
<dbReference type="InterPro" id="IPR006823">
    <property type="entry name" value="Ceramidase_alk"/>
</dbReference>
<dbReference type="GO" id="GO:0042759">
    <property type="term" value="P:long-chain fatty acid biosynthetic process"/>
    <property type="evidence" value="ECO:0007669"/>
    <property type="project" value="TreeGrafter"/>
</dbReference>
<keyword evidence="10" id="KW-1185">Reference proteome</keyword>
<dbReference type="EC" id="3.5.1.23" evidence="5"/>
<feature type="binding site" evidence="4">
    <location>
        <position position="212"/>
    </location>
    <ligand>
        <name>Zn(2+)</name>
        <dbReference type="ChEBI" id="CHEBI:29105"/>
    </ligand>
</feature>
<dbReference type="GO" id="GO:0046514">
    <property type="term" value="P:ceramide catabolic process"/>
    <property type="evidence" value="ECO:0007669"/>
    <property type="project" value="InterPro"/>
</dbReference>
<evidence type="ECO:0000313" key="10">
    <source>
        <dbReference type="Proteomes" id="UP000242877"/>
    </source>
</evidence>
<evidence type="ECO:0000256" key="5">
    <source>
        <dbReference type="RuleBase" id="RU366019"/>
    </source>
</evidence>
<keyword evidence="6" id="KW-1133">Transmembrane helix</keyword>
<dbReference type="PANTHER" id="PTHR12670">
    <property type="entry name" value="CERAMIDASE"/>
    <property type="match status" value="1"/>
</dbReference>
<dbReference type="Pfam" id="PF04734">
    <property type="entry name" value="Ceramidase_alk"/>
    <property type="match status" value="2"/>
</dbReference>
<comment type="similarity">
    <text evidence="1 5">Belongs to the neutral ceramidase family.</text>
</comment>
<evidence type="ECO:0000313" key="9">
    <source>
        <dbReference type="EMBL" id="KZZ96942.1"/>
    </source>
</evidence>
<dbReference type="InterPro" id="IPR031331">
    <property type="entry name" value="NEUT/ALK_ceramidase_C"/>
</dbReference>
<gene>
    <name evidence="9" type="ORF">AAP_00585</name>
</gene>
<comment type="catalytic activity">
    <reaction evidence="5">
        <text>an N-acylsphing-4-enine + H2O = sphing-4-enine + a fatty acid</text>
        <dbReference type="Rhea" id="RHEA:20856"/>
        <dbReference type="ChEBI" id="CHEBI:15377"/>
        <dbReference type="ChEBI" id="CHEBI:28868"/>
        <dbReference type="ChEBI" id="CHEBI:52639"/>
        <dbReference type="ChEBI" id="CHEBI:57756"/>
        <dbReference type="EC" id="3.5.1.23"/>
    </reaction>
</comment>
<dbReference type="EMBL" id="AZGZ01000002">
    <property type="protein sequence ID" value="KZZ96942.1"/>
    <property type="molecule type" value="Genomic_DNA"/>
</dbReference>
<feature type="active site" description="Nucleophile" evidence="3">
    <location>
        <position position="262"/>
    </location>
</feature>
<dbReference type="FunFam" id="2.60.40.2300:FF:000004">
    <property type="entry name" value="Neutral/alkaline nonlysosomal ceramidase, putative"/>
    <property type="match status" value="1"/>
</dbReference>
<keyword evidence="6" id="KW-0812">Transmembrane</keyword>
<keyword evidence="5" id="KW-0443">Lipid metabolism</keyword>
<evidence type="ECO:0000256" key="6">
    <source>
        <dbReference type="SAM" id="Phobius"/>
    </source>
</evidence>
<dbReference type="GO" id="GO:0016020">
    <property type="term" value="C:membrane"/>
    <property type="evidence" value="ECO:0007669"/>
    <property type="project" value="GOC"/>
</dbReference>
<dbReference type="InterPro" id="IPR031329">
    <property type="entry name" value="NEUT/ALK_ceramidase_N"/>
</dbReference>
<feature type="transmembrane region" description="Helical" evidence="6">
    <location>
        <begin position="7"/>
        <end position="28"/>
    </location>
</feature>
<name>A0A162IPM7_9EURO</name>
<dbReference type="VEuPathDB" id="FungiDB:AAP_00585"/>
<keyword evidence="5" id="KW-0746">Sphingolipid metabolism</keyword>